<name>A0AAV3ZKI5_9GAST</name>
<dbReference type="SUPFAM" id="SSF57414">
    <property type="entry name" value="Hairpin loop containing domain-like"/>
    <property type="match status" value="1"/>
</dbReference>
<dbReference type="AlphaFoldDB" id="A0AAV3ZKI5"/>
<keyword evidence="2" id="KW-1185">Reference proteome</keyword>
<organism evidence="1 2">
    <name type="scientific">Plakobranchus ocellatus</name>
    <dbReference type="NCBI Taxonomy" id="259542"/>
    <lineage>
        <taxon>Eukaryota</taxon>
        <taxon>Metazoa</taxon>
        <taxon>Spiralia</taxon>
        <taxon>Lophotrochozoa</taxon>
        <taxon>Mollusca</taxon>
        <taxon>Gastropoda</taxon>
        <taxon>Heterobranchia</taxon>
        <taxon>Euthyneura</taxon>
        <taxon>Panpulmonata</taxon>
        <taxon>Sacoglossa</taxon>
        <taxon>Placobranchoidea</taxon>
        <taxon>Plakobranchidae</taxon>
        <taxon>Plakobranchus</taxon>
    </lineage>
</organism>
<accession>A0AAV3ZKI5</accession>
<dbReference type="Proteomes" id="UP000735302">
    <property type="component" value="Unassembled WGS sequence"/>
</dbReference>
<evidence type="ECO:0008006" key="3">
    <source>
        <dbReference type="Google" id="ProtNLM"/>
    </source>
</evidence>
<dbReference type="EMBL" id="BLXT01002484">
    <property type="protein sequence ID" value="GFN95082.1"/>
    <property type="molecule type" value="Genomic_DNA"/>
</dbReference>
<sequence length="137" mass="15046">MTWADDTVVATDMPWTKDFSDEEFKEMPQAFLYYLGAMSILPRSQTRLAACGNHKNLATEAHGVTAHGKKPTGFTSSLSVSRAPSYLECAVGCALDYRCRVAEFNTGNMTCMTLGHESSTAFIDNPQSLTFIRNGFS</sequence>
<protein>
    <recommendedName>
        <fullName evidence="3">Apple domain-containing protein</fullName>
    </recommendedName>
</protein>
<proteinExistence type="predicted"/>
<comment type="caution">
    <text evidence="1">The sequence shown here is derived from an EMBL/GenBank/DDBJ whole genome shotgun (WGS) entry which is preliminary data.</text>
</comment>
<gene>
    <name evidence="1" type="ORF">PoB_002158800</name>
</gene>
<evidence type="ECO:0000313" key="2">
    <source>
        <dbReference type="Proteomes" id="UP000735302"/>
    </source>
</evidence>
<reference evidence="1 2" key="1">
    <citation type="journal article" date="2021" name="Elife">
        <title>Chloroplast acquisition without the gene transfer in kleptoplastic sea slugs, Plakobranchus ocellatus.</title>
        <authorList>
            <person name="Maeda T."/>
            <person name="Takahashi S."/>
            <person name="Yoshida T."/>
            <person name="Shimamura S."/>
            <person name="Takaki Y."/>
            <person name="Nagai Y."/>
            <person name="Toyoda A."/>
            <person name="Suzuki Y."/>
            <person name="Arimoto A."/>
            <person name="Ishii H."/>
            <person name="Satoh N."/>
            <person name="Nishiyama T."/>
            <person name="Hasebe M."/>
            <person name="Maruyama T."/>
            <person name="Minagawa J."/>
            <person name="Obokata J."/>
            <person name="Shigenobu S."/>
        </authorList>
    </citation>
    <scope>NUCLEOTIDE SEQUENCE [LARGE SCALE GENOMIC DNA]</scope>
</reference>
<evidence type="ECO:0000313" key="1">
    <source>
        <dbReference type="EMBL" id="GFN95082.1"/>
    </source>
</evidence>